<accession>A0A4R0RP45</accession>
<evidence type="ECO:0000313" key="3">
    <source>
        <dbReference type="Proteomes" id="UP000292702"/>
    </source>
</evidence>
<gene>
    <name evidence="2" type="ORF">EIP91_002630</name>
</gene>
<protein>
    <submittedName>
        <fullName evidence="2">Uncharacterized protein</fullName>
    </submittedName>
</protein>
<evidence type="ECO:0000313" key="2">
    <source>
        <dbReference type="EMBL" id="TCD70600.1"/>
    </source>
</evidence>
<evidence type="ECO:0000256" key="1">
    <source>
        <dbReference type="SAM" id="SignalP"/>
    </source>
</evidence>
<sequence length="115" mass="12663">MFNIRFVLALSLTLCLFGMLVIANPMPGAMKKREDLPKRQLKQLKVKRGGGDHNGIPPIPPIPPISIPPIPPISIPPIPPIPPISIPPIPKPSKVHISIPTPSYKPYKPFVPFYE</sequence>
<name>A0A4R0RP45_9APHY</name>
<organism evidence="2 3">
    <name type="scientific">Steccherinum ochraceum</name>
    <dbReference type="NCBI Taxonomy" id="92696"/>
    <lineage>
        <taxon>Eukaryota</taxon>
        <taxon>Fungi</taxon>
        <taxon>Dikarya</taxon>
        <taxon>Basidiomycota</taxon>
        <taxon>Agaricomycotina</taxon>
        <taxon>Agaricomycetes</taxon>
        <taxon>Polyporales</taxon>
        <taxon>Steccherinaceae</taxon>
        <taxon>Steccherinum</taxon>
    </lineage>
</organism>
<keyword evidence="3" id="KW-1185">Reference proteome</keyword>
<feature type="chain" id="PRO_5020525561" evidence="1">
    <location>
        <begin position="24"/>
        <end position="115"/>
    </location>
</feature>
<feature type="signal peptide" evidence="1">
    <location>
        <begin position="1"/>
        <end position="23"/>
    </location>
</feature>
<reference evidence="2 3" key="1">
    <citation type="submission" date="2018-11" db="EMBL/GenBank/DDBJ databases">
        <title>Genome assembly of Steccherinum ochraceum LE-BIN_3174, the white-rot fungus of the Steccherinaceae family (The Residual Polyporoid clade, Polyporales, Basidiomycota).</title>
        <authorList>
            <person name="Fedorova T.V."/>
            <person name="Glazunova O.A."/>
            <person name="Landesman E.O."/>
            <person name="Moiseenko K.V."/>
            <person name="Psurtseva N.V."/>
            <person name="Savinova O.S."/>
            <person name="Shakhova N.V."/>
            <person name="Tyazhelova T.V."/>
            <person name="Vasina D.V."/>
        </authorList>
    </citation>
    <scope>NUCLEOTIDE SEQUENCE [LARGE SCALE GENOMIC DNA]</scope>
    <source>
        <strain evidence="2 3">LE-BIN_3174</strain>
    </source>
</reference>
<dbReference type="EMBL" id="RWJN01000018">
    <property type="protein sequence ID" value="TCD70600.1"/>
    <property type="molecule type" value="Genomic_DNA"/>
</dbReference>
<dbReference type="Proteomes" id="UP000292702">
    <property type="component" value="Unassembled WGS sequence"/>
</dbReference>
<keyword evidence="1" id="KW-0732">Signal</keyword>
<dbReference type="AlphaFoldDB" id="A0A4R0RP45"/>
<comment type="caution">
    <text evidence="2">The sequence shown here is derived from an EMBL/GenBank/DDBJ whole genome shotgun (WGS) entry which is preliminary data.</text>
</comment>
<proteinExistence type="predicted"/>